<dbReference type="Gene3D" id="3.40.50.970">
    <property type="match status" value="2"/>
</dbReference>
<evidence type="ECO:0000256" key="3">
    <source>
        <dbReference type="RuleBase" id="RU362132"/>
    </source>
</evidence>
<dbReference type="InterPro" id="IPR045229">
    <property type="entry name" value="TPP_enz"/>
</dbReference>
<comment type="caution">
    <text evidence="7">The sequence shown here is derived from an EMBL/GenBank/DDBJ whole genome shotgun (WGS) entry which is preliminary data.</text>
</comment>
<dbReference type="InterPro" id="IPR012001">
    <property type="entry name" value="Thiamin_PyroP_enz_TPP-bd_dom"/>
</dbReference>
<evidence type="ECO:0000259" key="4">
    <source>
        <dbReference type="Pfam" id="PF00205"/>
    </source>
</evidence>
<dbReference type="PANTHER" id="PTHR18968:SF167">
    <property type="entry name" value="ACETOLACTATE SYNTHASE LARGE SUBUNIT ILVB2-RELATED"/>
    <property type="match status" value="1"/>
</dbReference>
<proteinExistence type="inferred from homology"/>
<dbReference type="InterPro" id="IPR000399">
    <property type="entry name" value="TPP-bd_CS"/>
</dbReference>
<dbReference type="PANTHER" id="PTHR18968">
    <property type="entry name" value="THIAMINE PYROPHOSPHATE ENZYMES"/>
    <property type="match status" value="1"/>
</dbReference>
<feature type="domain" description="Thiamine pyrophosphate enzyme central" evidence="4">
    <location>
        <begin position="197"/>
        <end position="328"/>
    </location>
</feature>
<accession>A0A831TA79</accession>
<evidence type="ECO:0000256" key="2">
    <source>
        <dbReference type="ARBA" id="ARBA00023052"/>
    </source>
</evidence>
<dbReference type="SUPFAM" id="SSF52518">
    <property type="entry name" value="Thiamin diphosphate-binding fold (THDP-binding)"/>
    <property type="match status" value="2"/>
</dbReference>
<dbReference type="GO" id="GO:0009099">
    <property type="term" value="P:L-valine biosynthetic process"/>
    <property type="evidence" value="ECO:0007669"/>
    <property type="project" value="TreeGrafter"/>
</dbReference>
<dbReference type="AlphaFoldDB" id="A0A831TA79"/>
<feature type="domain" description="Thiamine pyrophosphate enzyme N-terminal TPP-binding" evidence="6">
    <location>
        <begin position="6"/>
        <end position="121"/>
    </location>
</feature>
<dbReference type="GO" id="GO:0003984">
    <property type="term" value="F:acetolactate synthase activity"/>
    <property type="evidence" value="ECO:0007669"/>
    <property type="project" value="TreeGrafter"/>
</dbReference>
<evidence type="ECO:0000256" key="1">
    <source>
        <dbReference type="ARBA" id="ARBA00007812"/>
    </source>
</evidence>
<evidence type="ECO:0000313" key="7">
    <source>
        <dbReference type="EMBL" id="HEG92257.1"/>
    </source>
</evidence>
<dbReference type="SUPFAM" id="SSF52467">
    <property type="entry name" value="DHS-like NAD/FAD-binding domain"/>
    <property type="match status" value="1"/>
</dbReference>
<sequence>MSERIKGGQAVVKALERLGVEVVFGIPGVHTLEIYDALYDSSIRHVLARHEQGVGFMADGYARASGRPGVAIVITGPGVTNIATPIGEAYADSSPVLVVASNVAQPWQGRMLGYLHDLKDQLGVMRAVTKWSGQARRVEEVPSLLAEAFCQMRHGRPRPVYVEVPLDVLGGFGEVDLDSIGPVRSERPAPPAAAVRLAVAAIERASRVVLYCGGGAVASEASAELVALAEQLGAPVITSIQGKGAVPEDHPLCLGTLWEPGNAVDRLLRQADLALVFGSKLGAQDTGDRQLPLPDTIVRVDIDPEEILRSYLPAQAIVADAREAARALLEALRSRGIHKESWSVTEIEDVKRQALAGAWGHEHADYVHALRAAIPRDGILVNDMTMMCYVATRYYPVYRPRTYFFPTGYGTLGFALPAAIGAKIARPEAAIVAVVGDGGFQYTMQELATAVQFRLGIPIVVFDDSTYTAVKEAQAREYDRRFIAVDLVNPDFIELAASYRIPAVRANSPEELSGAIEEAFTRDLPTLIDVPVCFPV</sequence>
<evidence type="ECO:0000259" key="6">
    <source>
        <dbReference type="Pfam" id="PF02776"/>
    </source>
</evidence>
<dbReference type="PROSITE" id="PS00187">
    <property type="entry name" value="TPP_ENZYMES"/>
    <property type="match status" value="1"/>
</dbReference>
<dbReference type="GO" id="GO:0030976">
    <property type="term" value="F:thiamine pyrophosphate binding"/>
    <property type="evidence" value="ECO:0007669"/>
    <property type="project" value="InterPro"/>
</dbReference>
<dbReference type="Pfam" id="PF00205">
    <property type="entry name" value="TPP_enzyme_M"/>
    <property type="match status" value="1"/>
</dbReference>
<feature type="domain" description="Thiamine pyrophosphate enzyme TPP-binding" evidence="5">
    <location>
        <begin position="384"/>
        <end position="530"/>
    </location>
</feature>
<dbReference type="InterPro" id="IPR029035">
    <property type="entry name" value="DHS-like_NAD/FAD-binding_dom"/>
</dbReference>
<dbReference type="FunFam" id="3.40.50.970:FF:000007">
    <property type="entry name" value="Acetolactate synthase"/>
    <property type="match status" value="1"/>
</dbReference>
<dbReference type="CDD" id="cd00568">
    <property type="entry name" value="TPP_enzymes"/>
    <property type="match status" value="1"/>
</dbReference>
<protein>
    <submittedName>
        <fullName evidence="7">Thiamine pyrophosphate-binding protein</fullName>
    </submittedName>
</protein>
<organism evidence="7">
    <name type="scientific">Thermorudis peleae</name>
    <dbReference type="NCBI Taxonomy" id="1382356"/>
    <lineage>
        <taxon>Bacteria</taxon>
        <taxon>Pseudomonadati</taxon>
        <taxon>Thermomicrobiota</taxon>
        <taxon>Thermomicrobia</taxon>
        <taxon>Thermomicrobia incertae sedis</taxon>
        <taxon>Thermorudis</taxon>
    </lineage>
</organism>
<dbReference type="NCBIfam" id="NF005712">
    <property type="entry name" value="PRK07524.1"/>
    <property type="match status" value="1"/>
</dbReference>
<dbReference type="Gene3D" id="3.40.50.1220">
    <property type="entry name" value="TPP-binding domain"/>
    <property type="match status" value="1"/>
</dbReference>
<dbReference type="GO" id="GO:0005948">
    <property type="term" value="C:acetolactate synthase complex"/>
    <property type="evidence" value="ECO:0007669"/>
    <property type="project" value="TreeGrafter"/>
</dbReference>
<evidence type="ECO:0000259" key="5">
    <source>
        <dbReference type="Pfam" id="PF02775"/>
    </source>
</evidence>
<dbReference type="CDD" id="cd07035">
    <property type="entry name" value="TPP_PYR_POX_like"/>
    <property type="match status" value="1"/>
</dbReference>
<dbReference type="InterPro" id="IPR011766">
    <property type="entry name" value="TPP_enzyme_TPP-bd"/>
</dbReference>
<dbReference type="GO" id="GO:0050660">
    <property type="term" value="F:flavin adenine dinucleotide binding"/>
    <property type="evidence" value="ECO:0007669"/>
    <property type="project" value="TreeGrafter"/>
</dbReference>
<dbReference type="GO" id="GO:0000287">
    <property type="term" value="F:magnesium ion binding"/>
    <property type="evidence" value="ECO:0007669"/>
    <property type="project" value="InterPro"/>
</dbReference>
<gene>
    <name evidence="7" type="ORF">ENP34_12610</name>
</gene>
<name>A0A831TA79_9BACT</name>
<dbReference type="GO" id="GO:0009097">
    <property type="term" value="P:isoleucine biosynthetic process"/>
    <property type="evidence" value="ECO:0007669"/>
    <property type="project" value="TreeGrafter"/>
</dbReference>
<keyword evidence="2 3" id="KW-0786">Thiamine pyrophosphate</keyword>
<comment type="similarity">
    <text evidence="1 3">Belongs to the TPP enzyme family.</text>
</comment>
<dbReference type="InterPro" id="IPR012000">
    <property type="entry name" value="Thiamin_PyroP_enz_cen_dom"/>
</dbReference>
<dbReference type="EMBL" id="DSIY01000293">
    <property type="protein sequence ID" value="HEG92257.1"/>
    <property type="molecule type" value="Genomic_DNA"/>
</dbReference>
<reference evidence="7" key="1">
    <citation type="journal article" date="2020" name="mSystems">
        <title>Genome- and Community-Level Interaction Insights into Carbon Utilization and Element Cycling Functions of Hydrothermarchaeota in Hydrothermal Sediment.</title>
        <authorList>
            <person name="Zhou Z."/>
            <person name="Liu Y."/>
            <person name="Xu W."/>
            <person name="Pan J."/>
            <person name="Luo Z.H."/>
            <person name="Li M."/>
        </authorList>
    </citation>
    <scope>NUCLEOTIDE SEQUENCE [LARGE SCALE GENOMIC DNA]</scope>
    <source>
        <strain evidence="7">SpSt-210</strain>
    </source>
</reference>
<dbReference type="Pfam" id="PF02775">
    <property type="entry name" value="TPP_enzyme_C"/>
    <property type="match status" value="1"/>
</dbReference>
<dbReference type="InterPro" id="IPR029061">
    <property type="entry name" value="THDP-binding"/>
</dbReference>
<dbReference type="Pfam" id="PF02776">
    <property type="entry name" value="TPP_enzyme_N"/>
    <property type="match status" value="1"/>
</dbReference>